<dbReference type="Pfam" id="PF01554">
    <property type="entry name" value="MatE"/>
    <property type="match status" value="2"/>
</dbReference>
<evidence type="ECO:0000256" key="9">
    <source>
        <dbReference type="ARBA" id="ARBA00022989"/>
    </source>
</evidence>
<reference evidence="14" key="1">
    <citation type="submission" date="2020-10" db="EMBL/GenBank/DDBJ databases">
        <authorList>
            <person name="Gilroy R."/>
        </authorList>
    </citation>
    <scope>NUCLEOTIDE SEQUENCE</scope>
    <source>
        <strain evidence="14">F6-4510</strain>
    </source>
</reference>
<keyword evidence="6" id="KW-0050">Antiport</keyword>
<dbReference type="CDD" id="cd13137">
    <property type="entry name" value="MATE_NorM_like"/>
    <property type="match status" value="1"/>
</dbReference>
<proteinExistence type="inferred from homology"/>
<keyword evidence="8 13" id="KW-0812">Transmembrane</keyword>
<dbReference type="InterPro" id="IPR002528">
    <property type="entry name" value="MATE_fam"/>
</dbReference>
<dbReference type="NCBIfam" id="TIGR00797">
    <property type="entry name" value="matE"/>
    <property type="match status" value="1"/>
</dbReference>
<comment type="similarity">
    <text evidence="3">Belongs to the multi antimicrobial extrusion (MATE) (TC 2.A.66.1) family.</text>
</comment>
<feature type="transmembrane region" description="Helical" evidence="13">
    <location>
        <begin position="7"/>
        <end position="32"/>
    </location>
</feature>
<evidence type="ECO:0000256" key="7">
    <source>
        <dbReference type="ARBA" id="ARBA00022475"/>
    </source>
</evidence>
<dbReference type="PANTHER" id="PTHR43298:SF2">
    <property type="entry name" value="FMN_FAD EXPORTER YEEO-RELATED"/>
    <property type="match status" value="1"/>
</dbReference>
<dbReference type="Proteomes" id="UP000823611">
    <property type="component" value="Unassembled WGS sequence"/>
</dbReference>
<evidence type="ECO:0000313" key="15">
    <source>
        <dbReference type="Proteomes" id="UP000823611"/>
    </source>
</evidence>
<dbReference type="AlphaFoldDB" id="A0A9D9DV79"/>
<keyword evidence="7" id="KW-1003">Cell membrane</keyword>
<dbReference type="PIRSF" id="PIRSF006603">
    <property type="entry name" value="DinF"/>
    <property type="match status" value="1"/>
</dbReference>
<feature type="transmembrane region" description="Helical" evidence="13">
    <location>
        <begin position="406"/>
        <end position="428"/>
    </location>
</feature>
<feature type="transmembrane region" description="Helical" evidence="13">
    <location>
        <begin position="250"/>
        <end position="270"/>
    </location>
</feature>
<feature type="transmembrane region" description="Helical" evidence="13">
    <location>
        <begin position="351"/>
        <end position="368"/>
    </location>
</feature>
<dbReference type="GO" id="GO:0005886">
    <property type="term" value="C:plasma membrane"/>
    <property type="evidence" value="ECO:0007669"/>
    <property type="project" value="UniProtKB-SubCell"/>
</dbReference>
<feature type="transmembrane region" description="Helical" evidence="13">
    <location>
        <begin position="317"/>
        <end position="339"/>
    </location>
</feature>
<evidence type="ECO:0000256" key="5">
    <source>
        <dbReference type="ARBA" id="ARBA00022448"/>
    </source>
</evidence>
<organism evidence="14 15">
    <name type="scientific">Candidatus Fimicola merdigallinarum</name>
    <dbReference type="NCBI Taxonomy" id="2840819"/>
    <lineage>
        <taxon>Bacteria</taxon>
        <taxon>Bacillati</taxon>
        <taxon>Bacillota</taxon>
        <taxon>Clostridia</taxon>
        <taxon>Lachnospirales</taxon>
        <taxon>Lachnospiraceae</taxon>
        <taxon>Lachnospiraceae incertae sedis</taxon>
        <taxon>Candidatus Fimicola</taxon>
    </lineage>
</organism>
<dbReference type="EMBL" id="JADIMX010000058">
    <property type="protein sequence ID" value="MBO8434276.1"/>
    <property type="molecule type" value="Genomic_DNA"/>
</dbReference>
<feature type="transmembrane region" description="Helical" evidence="13">
    <location>
        <begin position="52"/>
        <end position="75"/>
    </location>
</feature>
<protein>
    <recommendedName>
        <fullName evidence="4">Probable multidrug resistance protein NorM</fullName>
    </recommendedName>
    <alternativeName>
        <fullName evidence="12">Multidrug-efflux transporter</fullName>
    </alternativeName>
</protein>
<feature type="transmembrane region" description="Helical" evidence="13">
    <location>
        <begin position="380"/>
        <end position="400"/>
    </location>
</feature>
<evidence type="ECO:0000256" key="10">
    <source>
        <dbReference type="ARBA" id="ARBA00023065"/>
    </source>
</evidence>
<dbReference type="GO" id="GO:0015297">
    <property type="term" value="F:antiporter activity"/>
    <property type="evidence" value="ECO:0007669"/>
    <property type="project" value="UniProtKB-KW"/>
</dbReference>
<dbReference type="GO" id="GO:0006811">
    <property type="term" value="P:monoatomic ion transport"/>
    <property type="evidence" value="ECO:0007669"/>
    <property type="project" value="UniProtKB-KW"/>
</dbReference>
<evidence type="ECO:0000256" key="2">
    <source>
        <dbReference type="ARBA" id="ARBA00004651"/>
    </source>
</evidence>
<evidence type="ECO:0000256" key="8">
    <source>
        <dbReference type="ARBA" id="ARBA00022692"/>
    </source>
</evidence>
<keyword evidence="5" id="KW-0813">Transport</keyword>
<gene>
    <name evidence="14" type="ORF">IAC55_03005</name>
</gene>
<evidence type="ECO:0000256" key="4">
    <source>
        <dbReference type="ARBA" id="ARBA00020268"/>
    </source>
</evidence>
<dbReference type="PANTHER" id="PTHR43298">
    <property type="entry name" value="MULTIDRUG RESISTANCE PROTEIN NORM-RELATED"/>
    <property type="match status" value="1"/>
</dbReference>
<evidence type="ECO:0000256" key="11">
    <source>
        <dbReference type="ARBA" id="ARBA00023136"/>
    </source>
</evidence>
<comment type="function">
    <text evidence="1">Multidrug efflux pump.</text>
</comment>
<feature type="transmembrane region" description="Helical" evidence="13">
    <location>
        <begin position="126"/>
        <end position="151"/>
    </location>
</feature>
<sequence>MFTRKDIVKLIIPLIIEQILLMTIGMTDTIMVASVGENAVSAVSIVDSINTLLINVFSALATGGAVVTAQFLGMGKIGKACKSAKQLILVAFSFSILIMSICLIGNSFILNTIFGQMDKNIMQDSMIYFSVSALSYPSLALYNSGAAIFRVMGNSKVSMVNSFLMNVVNLIANYIFIYIFDMGVLGAGLGSLIARTFSSICVISLLRFSKGDVRIKKLFRLDFDFKIIKNILAIGVPNGIENSMFQIGKILVQGLIITFGTSAIAANAVAVSVANIAIIPGMAVGLAMITVVGRCVGAKEFDQAKKYIKNLTLTSMASLTFINVIIILICPFIISVYKLTSETASLASQLIIYHSICAILIWALSFTLPNGLRASNDVKFTMIIATISMWVFRILFSYILGKYFNMGVMGVWISMTIDWLFRAIVFTIRYFSGKWQNKIFVE</sequence>
<evidence type="ECO:0000313" key="14">
    <source>
        <dbReference type="EMBL" id="MBO8434276.1"/>
    </source>
</evidence>
<evidence type="ECO:0000256" key="1">
    <source>
        <dbReference type="ARBA" id="ARBA00003408"/>
    </source>
</evidence>
<evidence type="ECO:0000256" key="3">
    <source>
        <dbReference type="ARBA" id="ARBA00010199"/>
    </source>
</evidence>
<reference evidence="14" key="2">
    <citation type="journal article" date="2021" name="PeerJ">
        <title>Extensive microbial diversity within the chicken gut microbiome revealed by metagenomics and culture.</title>
        <authorList>
            <person name="Gilroy R."/>
            <person name="Ravi A."/>
            <person name="Getino M."/>
            <person name="Pursley I."/>
            <person name="Horton D.L."/>
            <person name="Alikhan N.F."/>
            <person name="Baker D."/>
            <person name="Gharbi K."/>
            <person name="Hall N."/>
            <person name="Watson M."/>
            <person name="Adriaenssens E.M."/>
            <person name="Foster-Nyarko E."/>
            <person name="Jarju S."/>
            <person name="Secka A."/>
            <person name="Antonio M."/>
            <person name="Oren A."/>
            <person name="Chaudhuri R.R."/>
            <person name="La Ragione R."/>
            <person name="Hildebrand F."/>
            <person name="Pallen M.J."/>
        </authorList>
    </citation>
    <scope>NUCLEOTIDE SEQUENCE</scope>
    <source>
        <strain evidence="14">F6-4510</strain>
    </source>
</reference>
<keyword evidence="11 13" id="KW-0472">Membrane</keyword>
<name>A0A9D9DV79_9FIRM</name>
<keyword evidence="9 13" id="KW-1133">Transmembrane helix</keyword>
<feature type="transmembrane region" description="Helical" evidence="13">
    <location>
        <begin position="186"/>
        <end position="208"/>
    </location>
</feature>
<dbReference type="InterPro" id="IPR048279">
    <property type="entry name" value="MdtK-like"/>
</dbReference>
<accession>A0A9D9DV79</accession>
<comment type="subcellular location">
    <subcellularLocation>
        <location evidence="2">Cell membrane</location>
        <topology evidence="2">Multi-pass membrane protein</topology>
    </subcellularLocation>
</comment>
<feature type="transmembrane region" description="Helical" evidence="13">
    <location>
        <begin position="87"/>
        <end position="114"/>
    </location>
</feature>
<feature type="transmembrane region" description="Helical" evidence="13">
    <location>
        <begin position="163"/>
        <end position="180"/>
    </location>
</feature>
<comment type="caution">
    <text evidence="14">The sequence shown here is derived from an EMBL/GenBank/DDBJ whole genome shotgun (WGS) entry which is preliminary data.</text>
</comment>
<dbReference type="GO" id="GO:0042910">
    <property type="term" value="F:xenobiotic transmembrane transporter activity"/>
    <property type="evidence" value="ECO:0007669"/>
    <property type="project" value="InterPro"/>
</dbReference>
<evidence type="ECO:0000256" key="6">
    <source>
        <dbReference type="ARBA" id="ARBA00022449"/>
    </source>
</evidence>
<dbReference type="InterPro" id="IPR050222">
    <property type="entry name" value="MATE_MdtK"/>
</dbReference>
<evidence type="ECO:0000256" key="13">
    <source>
        <dbReference type="SAM" id="Phobius"/>
    </source>
</evidence>
<keyword evidence="10" id="KW-0406">Ion transport</keyword>
<feature type="transmembrane region" description="Helical" evidence="13">
    <location>
        <begin position="276"/>
        <end position="296"/>
    </location>
</feature>
<evidence type="ECO:0000256" key="12">
    <source>
        <dbReference type="ARBA" id="ARBA00031636"/>
    </source>
</evidence>